<feature type="non-terminal residue" evidence="1">
    <location>
        <position position="1"/>
    </location>
</feature>
<dbReference type="InterPro" id="IPR032675">
    <property type="entry name" value="LRR_dom_sf"/>
</dbReference>
<protein>
    <submittedName>
        <fullName evidence="1">Leucine rich repeats-containing protein</fullName>
    </submittedName>
</protein>
<proteinExistence type="predicted"/>
<reference evidence="1" key="1">
    <citation type="submission" date="2015-07" db="EMBL/GenBank/DDBJ databases">
        <title>Adaptation to a free-living lifestyle via gene acquisitions in the diplomonad Trepomonas sp. PC1.</title>
        <authorList>
            <person name="Xu F."/>
            <person name="Jerlstrom-Hultqvist J."/>
            <person name="Kolisko M."/>
            <person name="Simpson A.G.B."/>
            <person name="Roger A.J."/>
            <person name="Svard S.G."/>
            <person name="Andersson J.O."/>
        </authorList>
    </citation>
    <scope>NUCLEOTIDE SEQUENCE</scope>
    <source>
        <strain evidence="1">PC1</strain>
    </source>
</reference>
<evidence type="ECO:0000313" key="1">
    <source>
        <dbReference type="EMBL" id="JAP92535.1"/>
    </source>
</evidence>
<name>A0A146K9X7_9EUKA</name>
<dbReference type="Gene3D" id="3.80.10.10">
    <property type="entry name" value="Ribonuclease Inhibitor"/>
    <property type="match status" value="1"/>
</dbReference>
<dbReference type="InterPro" id="IPR026906">
    <property type="entry name" value="LRR_5"/>
</dbReference>
<dbReference type="SUPFAM" id="SSF52058">
    <property type="entry name" value="L domain-like"/>
    <property type="match status" value="1"/>
</dbReference>
<dbReference type="AlphaFoldDB" id="A0A146K9X7"/>
<dbReference type="EMBL" id="GDID01004071">
    <property type="protein sequence ID" value="JAP92535.1"/>
    <property type="molecule type" value="Transcribed_RNA"/>
</dbReference>
<accession>A0A146K9X7</accession>
<organism evidence="1">
    <name type="scientific">Trepomonas sp. PC1</name>
    <dbReference type="NCBI Taxonomy" id="1076344"/>
    <lineage>
        <taxon>Eukaryota</taxon>
        <taxon>Metamonada</taxon>
        <taxon>Diplomonadida</taxon>
        <taxon>Hexamitidae</taxon>
        <taxon>Hexamitinae</taxon>
        <taxon>Trepomonas</taxon>
    </lineage>
</organism>
<feature type="non-terminal residue" evidence="1">
    <location>
        <position position="192"/>
    </location>
</feature>
<dbReference type="Pfam" id="PF13306">
    <property type="entry name" value="LRR_5"/>
    <property type="match status" value="1"/>
</dbReference>
<gene>
    <name evidence="1" type="ORF">TPC1_15488</name>
</gene>
<sequence>ILKEIKSISIGRFQNHSLLLFVHCRQLEVVQDRAFQNCHSMRRFTAPFLKQLGKACFDGCSSLTEITVENVLLCQASCFAYCHSLNYLYFSKLEALPNMMFYFCYGLIQIRCPSLIDMDETAFANCKRKVSVLTSNVVRGAPNCTVSSQKLRFQEQLVDEFEERQTFRVMLKTQTGHAKHTTGLKAILTEVI</sequence>